<dbReference type="SUPFAM" id="SSF52540">
    <property type="entry name" value="P-loop containing nucleoside triphosphate hydrolases"/>
    <property type="match status" value="1"/>
</dbReference>
<dbReference type="InterPro" id="IPR045063">
    <property type="entry name" value="Dynamin_N"/>
</dbReference>
<dbReference type="GO" id="GO:0003924">
    <property type="term" value="F:GTPase activity"/>
    <property type="evidence" value="ECO:0007669"/>
    <property type="project" value="InterPro"/>
</dbReference>
<evidence type="ECO:0000313" key="11">
    <source>
        <dbReference type="EMBL" id="OAO13795.1"/>
    </source>
</evidence>
<dbReference type="InterPro" id="IPR001849">
    <property type="entry name" value="PH_domain"/>
</dbReference>
<name>A0A196S9R2_BLAHN</name>
<evidence type="ECO:0000313" key="12">
    <source>
        <dbReference type="Proteomes" id="UP000078348"/>
    </source>
</evidence>
<dbReference type="EC" id="3.6.5.5" evidence="1"/>
<dbReference type="PROSITE" id="PS50003">
    <property type="entry name" value="PH_DOMAIN"/>
    <property type="match status" value="1"/>
</dbReference>
<dbReference type="GO" id="GO:0005737">
    <property type="term" value="C:cytoplasm"/>
    <property type="evidence" value="ECO:0007669"/>
    <property type="project" value="TreeGrafter"/>
</dbReference>
<dbReference type="PROSITE" id="PS51718">
    <property type="entry name" value="G_DYNAMIN_2"/>
    <property type="match status" value="1"/>
</dbReference>
<dbReference type="InterPro" id="IPR027417">
    <property type="entry name" value="P-loop_NTPase"/>
</dbReference>
<dbReference type="InterPro" id="IPR030381">
    <property type="entry name" value="G_DYNAMIN_dom"/>
</dbReference>
<evidence type="ECO:0000256" key="1">
    <source>
        <dbReference type="ARBA" id="ARBA00011980"/>
    </source>
</evidence>
<evidence type="ECO:0000259" key="9">
    <source>
        <dbReference type="PROSITE" id="PS51388"/>
    </source>
</evidence>
<dbReference type="AlphaFoldDB" id="A0A196S9R2"/>
<proteinExistence type="inferred from homology"/>
<evidence type="ECO:0000256" key="5">
    <source>
        <dbReference type="ARBA" id="ARBA00023134"/>
    </source>
</evidence>
<comment type="caution">
    <text evidence="11">The sequence shown here is derived from an EMBL/GenBank/DDBJ whole genome shotgun (WGS) entry which is preliminary data.</text>
</comment>
<dbReference type="Pfam" id="PF01031">
    <property type="entry name" value="Dynamin_M"/>
    <property type="match status" value="1"/>
</dbReference>
<dbReference type="Proteomes" id="UP000078348">
    <property type="component" value="Unassembled WGS sequence"/>
</dbReference>
<dbReference type="GO" id="GO:0005525">
    <property type="term" value="F:GTP binding"/>
    <property type="evidence" value="ECO:0007669"/>
    <property type="project" value="UniProtKB-KW"/>
</dbReference>
<keyword evidence="4" id="KW-0378">Hydrolase</keyword>
<dbReference type="Gene3D" id="3.40.50.300">
    <property type="entry name" value="P-loop containing nucleotide triphosphate hydrolases"/>
    <property type="match status" value="1"/>
</dbReference>
<dbReference type="InterPro" id="IPR000375">
    <property type="entry name" value="Dynamin_stalk"/>
</dbReference>
<dbReference type="PROSITE" id="PS00410">
    <property type="entry name" value="G_DYNAMIN_1"/>
    <property type="match status" value="1"/>
</dbReference>
<dbReference type="PANTHER" id="PTHR11566">
    <property type="entry name" value="DYNAMIN"/>
    <property type="match status" value="1"/>
</dbReference>
<feature type="domain" description="Dynamin-type G" evidence="10">
    <location>
        <begin position="1"/>
        <end position="265"/>
    </location>
</feature>
<dbReference type="InterPro" id="IPR022812">
    <property type="entry name" value="Dynamin"/>
</dbReference>
<keyword evidence="5 7" id="KW-0342">GTP-binding</keyword>
<keyword evidence="12" id="KW-1185">Reference proteome</keyword>
<dbReference type="InterPro" id="IPR020850">
    <property type="entry name" value="GED_dom"/>
</dbReference>
<evidence type="ECO:0000259" key="8">
    <source>
        <dbReference type="PROSITE" id="PS50003"/>
    </source>
</evidence>
<dbReference type="PROSITE" id="PS51388">
    <property type="entry name" value="GED"/>
    <property type="match status" value="1"/>
</dbReference>
<keyword evidence="6" id="KW-0505">Motor protein</keyword>
<evidence type="ECO:0000256" key="6">
    <source>
        <dbReference type="ARBA" id="ARBA00023175"/>
    </source>
</evidence>
<feature type="domain" description="PH" evidence="8">
    <location>
        <begin position="496"/>
        <end position="595"/>
    </location>
</feature>
<keyword evidence="3 7" id="KW-0547">Nucleotide-binding</keyword>
<dbReference type="PRINTS" id="PR00195">
    <property type="entry name" value="DYNAMIN"/>
</dbReference>
<dbReference type="GO" id="GO:0008017">
    <property type="term" value="F:microtubule binding"/>
    <property type="evidence" value="ECO:0007669"/>
    <property type="project" value="TreeGrafter"/>
</dbReference>
<dbReference type="CDD" id="cd08771">
    <property type="entry name" value="DLP_1"/>
    <property type="match status" value="1"/>
</dbReference>
<dbReference type="OrthoDB" id="5061070at2759"/>
<evidence type="ECO:0000259" key="10">
    <source>
        <dbReference type="PROSITE" id="PS51718"/>
    </source>
</evidence>
<evidence type="ECO:0000256" key="4">
    <source>
        <dbReference type="ARBA" id="ARBA00022801"/>
    </source>
</evidence>
<gene>
    <name evidence="11" type="ORF">AV274_4470</name>
</gene>
<dbReference type="Gene3D" id="1.20.120.1240">
    <property type="entry name" value="Dynamin, middle domain"/>
    <property type="match status" value="2"/>
</dbReference>
<dbReference type="EMBL" id="LXWW01000320">
    <property type="protein sequence ID" value="OAO13795.1"/>
    <property type="molecule type" value="Genomic_DNA"/>
</dbReference>
<comment type="similarity">
    <text evidence="7">Belongs to the TRAFAC class dynamin-like GTPase superfamily. Dynamin/Fzo/YdjA family.</text>
</comment>
<dbReference type="GO" id="GO:0005874">
    <property type="term" value="C:microtubule"/>
    <property type="evidence" value="ECO:0007669"/>
    <property type="project" value="UniProtKB-KW"/>
</dbReference>
<dbReference type="SMART" id="SM00302">
    <property type="entry name" value="GED"/>
    <property type="match status" value="1"/>
</dbReference>
<reference evidence="11 12" key="1">
    <citation type="submission" date="2016-05" db="EMBL/GenBank/DDBJ databases">
        <title>Nuclear genome of Blastocystis sp. subtype 1 NandII.</title>
        <authorList>
            <person name="Gentekaki E."/>
            <person name="Curtis B."/>
            <person name="Stairs C."/>
            <person name="Eme L."/>
            <person name="Herman E."/>
            <person name="Klimes V."/>
            <person name="Arias M.C."/>
            <person name="Elias M."/>
            <person name="Hilliou F."/>
            <person name="Klute M."/>
            <person name="Malik S.-B."/>
            <person name="Pightling A."/>
            <person name="Rachubinski R."/>
            <person name="Salas D."/>
            <person name="Schlacht A."/>
            <person name="Suga H."/>
            <person name="Archibald J."/>
            <person name="Ball S.G."/>
            <person name="Clark G."/>
            <person name="Dacks J."/>
            <person name="Van Der Giezen M."/>
            <person name="Tsaousis A."/>
            <person name="Roger A."/>
        </authorList>
    </citation>
    <scope>NUCLEOTIDE SEQUENCE [LARGE SCALE GENOMIC DNA]</scope>
    <source>
        <strain evidence="12">ATCC 50177 / NandII</strain>
    </source>
</reference>
<evidence type="ECO:0000256" key="3">
    <source>
        <dbReference type="ARBA" id="ARBA00022741"/>
    </source>
</evidence>
<sequence>MPQIAVVGGQSSGKSSVLENIVGKDFLPRGSGIVTRRPLILQLIYDDTVTNDYGVFLHQQGRKYYDFDEIRDEIEAETIRETGTGICVSERPIILKVFSPNVINLTLIDLPGITRVPVGDQPKDIEVIIRRMVLKFIRQPNCIIMAVTAANTDLANSDAIQMAREVDPEGLRTVGVITKLDLMDQGTDAYEILTNKLIPLRLGYVGVINRGQKDIETRKDMQMQWRDEDRFMRAHYASIAEVNGTRYLREKLNGLLLQHIKMCLPNIITKVNEFKAEKLKDLEAMSVGLSTLSQMQVAFFEGLSQFTSQFALLLDGDGSDAMKEVEGGGRIRYIFHKVFREKMEELEYVSEVPEEEILNDIANQQGVSGGLFTPDQSFINLSKKGILTFYPYCEECVKLVEDELCWDEKKIELPIFTSCPLFKKRLQDCVEGVIHTQAQKTIDLVRQLLSMELNFINIHHPDFIGTHIEKVRVEATAEVRKALLTKKAKQTPSYDLPVCENWLDKRNKFHKYQRRYAQIQNRILCTYAHNNAINDPESEPHSFSLEGAAARIIEKNVSAGEFVFEIEADGRVLQFRTNQEAVAENWVNWVIACSNEKRYQDTLKQFIQTEEPDEDAERVLNDPVALEKKVSIEIVKRILSSYYGIVKAKLVDEIPKAIMYMLINKVKEGINATVIQELFNDASVVEMLAEDPAITKKREETQQAVVYLDEAIDKINYMQASGDLERED</sequence>
<accession>A0A196S9R2</accession>
<dbReference type="InterPro" id="IPR001401">
    <property type="entry name" value="Dynamin_GTPase"/>
</dbReference>
<dbReference type="InterPro" id="IPR019762">
    <property type="entry name" value="Dynamin_GTPase_CS"/>
</dbReference>
<dbReference type="STRING" id="478820.A0A196S9R2"/>
<evidence type="ECO:0000256" key="7">
    <source>
        <dbReference type="RuleBase" id="RU003932"/>
    </source>
</evidence>
<dbReference type="Pfam" id="PF02212">
    <property type="entry name" value="GED"/>
    <property type="match status" value="1"/>
</dbReference>
<feature type="domain" description="GED" evidence="9">
    <location>
        <begin position="632"/>
        <end position="723"/>
    </location>
</feature>
<organism evidence="11 12">
    <name type="scientific">Blastocystis sp. subtype 1 (strain ATCC 50177 / NandII)</name>
    <dbReference type="NCBI Taxonomy" id="478820"/>
    <lineage>
        <taxon>Eukaryota</taxon>
        <taxon>Sar</taxon>
        <taxon>Stramenopiles</taxon>
        <taxon>Bigyra</taxon>
        <taxon>Opalozoa</taxon>
        <taxon>Opalinata</taxon>
        <taxon>Blastocystidae</taxon>
        <taxon>Blastocystis</taxon>
    </lineage>
</organism>
<dbReference type="Pfam" id="PF00350">
    <property type="entry name" value="Dynamin_N"/>
    <property type="match status" value="1"/>
</dbReference>
<keyword evidence="2" id="KW-0493">Microtubule</keyword>
<evidence type="ECO:0000256" key="2">
    <source>
        <dbReference type="ARBA" id="ARBA00022701"/>
    </source>
</evidence>
<dbReference type="SUPFAM" id="SSF50729">
    <property type="entry name" value="PH domain-like"/>
    <property type="match status" value="1"/>
</dbReference>
<protein>
    <recommendedName>
        <fullName evidence="1">dynamin GTPase</fullName>
        <ecNumber evidence="1">3.6.5.5</ecNumber>
    </recommendedName>
</protein>
<dbReference type="InterPro" id="IPR003130">
    <property type="entry name" value="GED"/>
</dbReference>
<dbReference type="SMART" id="SM00053">
    <property type="entry name" value="DYNc"/>
    <property type="match status" value="1"/>
</dbReference>
<dbReference type="GO" id="GO:0016020">
    <property type="term" value="C:membrane"/>
    <property type="evidence" value="ECO:0007669"/>
    <property type="project" value="TreeGrafter"/>
</dbReference>